<gene>
    <name evidence="8" type="ORF">OVY01_22805</name>
</gene>
<dbReference type="InterPro" id="IPR058533">
    <property type="entry name" value="Cation_efflux_TM"/>
</dbReference>
<feature type="transmembrane region" description="Helical" evidence="6">
    <location>
        <begin position="52"/>
        <end position="70"/>
    </location>
</feature>
<sequence>MSCECSQVAANTAEERSVIKIALILNLAMFVVGIVTGSLAQSTGVLSDALDMLTDAAAYGLALMAFTRGMSFKKNAARWTGGILAILGIGIVIEVVRRWYVGSEPMGYAMLAYAVVSLAVNVYVLARLSKYRKGEVHMRASYICTRADVIANIAVFISGGIIALTGYAFMDLIVGFAIGLYVLKEAVEILQEASETSLEAH</sequence>
<evidence type="ECO:0000256" key="3">
    <source>
        <dbReference type="ARBA" id="ARBA00022906"/>
    </source>
</evidence>
<comment type="caution">
    <text evidence="8">The sequence shown here is derived from an EMBL/GenBank/DDBJ whole genome shotgun (WGS) entry which is preliminary data.</text>
</comment>
<keyword evidence="3" id="KW-0406">Ion transport</keyword>
<evidence type="ECO:0000256" key="4">
    <source>
        <dbReference type="ARBA" id="ARBA00022989"/>
    </source>
</evidence>
<dbReference type="InterPro" id="IPR050681">
    <property type="entry name" value="CDF/SLC30A"/>
</dbReference>
<dbReference type="Pfam" id="PF01545">
    <property type="entry name" value="Cation_efflux"/>
    <property type="match status" value="1"/>
</dbReference>
<keyword evidence="5 6" id="KW-0472">Membrane</keyword>
<evidence type="ECO:0000313" key="8">
    <source>
        <dbReference type="EMBL" id="MCY0389972.1"/>
    </source>
</evidence>
<keyword evidence="3" id="KW-0862">Zinc</keyword>
<dbReference type="Proteomes" id="UP001082899">
    <property type="component" value="Unassembled WGS sequence"/>
</dbReference>
<feature type="transmembrane region" description="Helical" evidence="6">
    <location>
        <begin position="106"/>
        <end position="128"/>
    </location>
</feature>
<dbReference type="SUPFAM" id="SSF161111">
    <property type="entry name" value="Cation efflux protein transmembrane domain-like"/>
    <property type="match status" value="1"/>
</dbReference>
<keyword evidence="2 6" id="KW-0812">Transmembrane</keyword>
<dbReference type="EMBL" id="JAPMXC010000023">
    <property type="protein sequence ID" value="MCY0389972.1"/>
    <property type="molecule type" value="Genomic_DNA"/>
</dbReference>
<keyword evidence="9" id="KW-1185">Reference proteome</keyword>
<feature type="domain" description="Cation efflux protein transmembrane" evidence="7">
    <location>
        <begin position="19"/>
        <end position="193"/>
    </location>
</feature>
<dbReference type="PANTHER" id="PTHR11562">
    <property type="entry name" value="CATION EFFLUX PROTEIN/ ZINC TRANSPORTER"/>
    <property type="match status" value="1"/>
</dbReference>
<evidence type="ECO:0000256" key="1">
    <source>
        <dbReference type="ARBA" id="ARBA00004141"/>
    </source>
</evidence>
<dbReference type="InterPro" id="IPR027469">
    <property type="entry name" value="Cation_efflux_TMD_sf"/>
</dbReference>
<evidence type="ECO:0000256" key="6">
    <source>
        <dbReference type="SAM" id="Phobius"/>
    </source>
</evidence>
<protein>
    <submittedName>
        <fullName evidence="8">Cation transporter</fullName>
    </submittedName>
</protein>
<comment type="subcellular location">
    <subcellularLocation>
        <location evidence="1">Membrane</location>
        <topology evidence="1">Multi-pass membrane protein</topology>
    </subcellularLocation>
</comment>
<organism evidence="8 9">
    <name type="scientific">Robbsia betulipollinis</name>
    <dbReference type="NCBI Taxonomy" id="2981849"/>
    <lineage>
        <taxon>Bacteria</taxon>
        <taxon>Pseudomonadati</taxon>
        <taxon>Pseudomonadota</taxon>
        <taxon>Betaproteobacteria</taxon>
        <taxon>Burkholderiales</taxon>
        <taxon>Burkholderiaceae</taxon>
        <taxon>Robbsia</taxon>
    </lineage>
</organism>
<feature type="transmembrane region" description="Helical" evidence="6">
    <location>
        <begin position="149"/>
        <end position="182"/>
    </location>
</feature>
<feature type="transmembrane region" description="Helical" evidence="6">
    <location>
        <begin position="21"/>
        <end position="40"/>
    </location>
</feature>
<feature type="transmembrane region" description="Helical" evidence="6">
    <location>
        <begin position="82"/>
        <end position="100"/>
    </location>
</feature>
<dbReference type="Gene3D" id="1.20.1510.10">
    <property type="entry name" value="Cation efflux protein transmembrane domain"/>
    <property type="match status" value="1"/>
</dbReference>
<keyword evidence="4 6" id="KW-1133">Transmembrane helix</keyword>
<dbReference type="RefSeq" id="WP_267849932.1">
    <property type="nucleotide sequence ID" value="NZ_JAPMXC010000023.1"/>
</dbReference>
<proteinExistence type="predicted"/>
<evidence type="ECO:0000313" key="9">
    <source>
        <dbReference type="Proteomes" id="UP001082899"/>
    </source>
</evidence>
<keyword evidence="3" id="KW-0864">Zinc transport</keyword>
<keyword evidence="3" id="KW-0813">Transport</keyword>
<dbReference type="PANTHER" id="PTHR11562:SF17">
    <property type="entry name" value="RE54080P-RELATED"/>
    <property type="match status" value="1"/>
</dbReference>
<name>A0ABT3ZUP3_9BURK</name>
<reference evidence="8" key="1">
    <citation type="submission" date="2022-11" db="EMBL/GenBank/DDBJ databases">
        <title>Robbsia betulipollinis sp. nov., isolated from pollen of birch (Betula pendula).</title>
        <authorList>
            <person name="Shi H."/>
            <person name="Ambika Manirajan B."/>
            <person name="Ratering S."/>
            <person name="Geissler-Plaum R."/>
            <person name="Schnell S."/>
        </authorList>
    </citation>
    <scope>NUCLEOTIDE SEQUENCE</scope>
    <source>
        <strain evidence="8">Bb-Pol-6</strain>
    </source>
</reference>
<evidence type="ECO:0000256" key="2">
    <source>
        <dbReference type="ARBA" id="ARBA00022692"/>
    </source>
</evidence>
<evidence type="ECO:0000259" key="7">
    <source>
        <dbReference type="Pfam" id="PF01545"/>
    </source>
</evidence>
<accession>A0ABT3ZUP3</accession>
<evidence type="ECO:0000256" key="5">
    <source>
        <dbReference type="ARBA" id="ARBA00023136"/>
    </source>
</evidence>